<dbReference type="EMBL" id="ADBJ01000039">
    <property type="protein sequence ID" value="EFA77769.1"/>
    <property type="molecule type" value="Genomic_DNA"/>
</dbReference>
<dbReference type="AlphaFoldDB" id="D3BL35"/>
<keyword evidence="6" id="KW-1185">Reference proteome</keyword>
<evidence type="ECO:0000256" key="2">
    <source>
        <dbReference type="ARBA" id="ARBA00019069"/>
    </source>
</evidence>
<evidence type="ECO:0000256" key="3">
    <source>
        <dbReference type="PIRNR" id="PIRNR037490"/>
    </source>
</evidence>
<dbReference type="Gene3D" id="3.40.1390.30">
    <property type="entry name" value="NIF3 (NGG1p interacting factor 3)-like"/>
    <property type="match status" value="2"/>
</dbReference>
<dbReference type="InterPro" id="IPR036069">
    <property type="entry name" value="DUF34/NIF3_sf"/>
</dbReference>
<dbReference type="FunCoup" id="D3BL35">
    <property type="interactions" value="630"/>
</dbReference>
<comment type="similarity">
    <text evidence="1 3">Belongs to the GTP cyclohydrolase I type 2/NIF3 family.</text>
</comment>
<evidence type="ECO:0000313" key="5">
    <source>
        <dbReference type="EMBL" id="EFA77769.1"/>
    </source>
</evidence>
<evidence type="ECO:0000256" key="1">
    <source>
        <dbReference type="ARBA" id="ARBA00006964"/>
    </source>
</evidence>
<evidence type="ECO:0000256" key="4">
    <source>
        <dbReference type="PIRSR" id="PIRSR602678-1"/>
    </source>
</evidence>
<dbReference type="Proteomes" id="UP000001396">
    <property type="component" value="Unassembled WGS sequence"/>
</dbReference>
<dbReference type="GO" id="GO:0046872">
    <property type="term" value="F:metal ion binding"/>
    <property type="evidence" value="ECO:0007669"/>
    <property type="project" value="UniProtKB-KW"/>
</dbReference>
<comment type="caution">
    <text evidence="5">The sequence shown here is derived from an EMBL/GenBank/DDBJ whole genome shotgun (WGS) entry which is preliminary data.</text>
</comment>
<dbReference type="GO" id="GO:0005739">
    <property type="term" value="C:mitochondrion"/>
    <property type="evidence" value="ECO:0007669"/>
    <property type="project" value="TreeGrafter"/>
</dbReference>
<feature type="binding site" evidence="4">
    <location>
        <position position="107"/>
    </location>
    <ligand>
        <name>a divalent metal cation</name>
        <dbReference type="ChEBI" id="CHEBI:60240"/>
        <label>1</label>
    </ligand>
</feature>
<accession>D3BL35</accession>
<sequence length="351" mass="38371">MSTFKEVIGALNEITPLELAGSWDNVGLLVEPSNANSLKIDRIFLTNDLTENVLDEAIEQRASMIVSYHPPLFAQFKRLTSKVTAQRIAVKAIENHLPVYSPHSALDAINGGINDWTADALKSIASGKGASARPIQASMMSTNKQFTHKVEILLNSNDSTQLQNELANLDNININTIESKQSSKLEVQCSESKISLVSQLIEKNIKSVVSWSVYNGIKYSSDNVGIGRLLTFNEGVSIEQVIETVKKLFGLQYIRLGRPQGGKDRPIKTVAMCAGSGASVILNTPADLYLTGELSHHEILEACSKGNYVIVCDHSNTERGYLSTYKSLIQSKLANVEIIISKRDADPLVVV</sequence>
<protein>
    <recommendedName>
        <fullName evidence="2 3">NIF3-like protein 1</fullName>
    </recommendedName>
</protein>
<dbReference type="InterPro" id="IPR002678">
    <property type="entry name" value="DUF34/NIF3"/>
</dbReference>
<dbReference type="NCBIfam" id="TIGR00486">
    <property type="entry name" value="YbgI_SA1388"/>
    <property type="match status" value="1"/>
</dbReference>
<proteinExistence type="inferred from homology"/>
<feature type="binding site" evidence="4">
    <location>
        <position position="69"/>
    </location>
    <ligand>
        <name>a divalent metal cation</name>
        <dbReference type="ChEBI" id="CHEBI:60240"/>
        <label>1</label>
    </ligand>
</feature>
<feature type="binding site" evidence="4">
    <location>
        <position position="314"/>
    </location>
    <ligand>
        <name>a divalent metal cation</name>
        <dbReference type="ChEBI" id="CHEBI:60240"/>
        <label>1</label>
    </ligand>
</feature>
<dbReference type="InterPro" id="IPR017222">
    <property type="entry name" value="DUF34/NIF3_animal"/>
</dbReference>
<dbReference type="InParanoid" id="D3BL35"/>
<dbReference type="RefSeq" id="XP_020429897.1">
    <property type="nucleotide sequence ID" value="XM_020580064.1"/>
</dbReference>
<keyword evidence="4" id="KW-0479">Metal-binding</keyword>
<gene>
    <name evidence="5" type="ORF">PPL_09267</name>
</gene>
<dbReference type="PANTHER" id="PTHR13799:SF13">
    <property type="entry name" value="NIF3-LIKE PROTEIN 1"/>
    <property type="match status" value="1"/>
</dbReference>
<dbReference type="OMA" id="NFDKTHL"/>
<name>D3BL35_HETP5</name>
<dbReference type="FunFam" id="3.40.1390.30:FF:000001">
    <property type="entry name" value="GTP cyclohydrolase 1 type 2"/>
    <property type="match status" value="1"/>
</dbReference>
<dbReference type="Pfam" id="PF01784">
    <property type="entry name" value="DUF34_NIF3"/>
    <property type="match status" value="1"/>
</dbReference>
<feature type="binding site" evidence="4">
    <location>
        <position position="318"/>
    </location>
    <ligand>
        <name>a divalent metal cation</name>
        <dbReference type="ChEBI" id="CHEBI:60240"/>
        <label>1</label>
    </ligand>
</feature>
<dbReference type="PANTHER" id="PTHR13799">
    <property type="entry name" value="NGG1 INTERACTING FACTOR 3"/>
    <property type="match status" value="1"/>
</dbReference>
<reference evidence="5 6" key="1">
    <citation type="journal article" date="2011" name="Genome Res.">
        <title>Phylogeny-wide analysis of social amoeba genomes highlights ancient origins for complex intercellular communication.</title>
        <authorList>
            <person name="Heidel A.J."/>
            <person name="Lawal H.M."/>
            <person name="Felder M."/>
            <person name="Schilde C."/>
            <person name="Helps N.R."/>
            <person name="Tunggal B."/>
            <person name="Rivero F."/>
            <person name="John U."/>
            <person name="Schleicher M."/>
            <person name="Eichinger L."/>
            <person name="Platzer M."/>
            <person name="Noegel A.A."/>
            <person name="Schaap P."/>
            <person name="Gloeckner G."/>
        </authorList>
    </citation>
    <scope>NUCLEOTIDE SEQUENCE [LARGE SCALE GENOMIC DNA]</scope>
    <source>
        <strain evidence="6">ATCC 26659 / Pp 5 / PN500</strain>
    </source>
</reference>
<dbReference type="PIRSF" id="PIRSF037490">
    <property type="entry name" value="UCP037490_NIF3_euk"/>
    <property type="match status" value="1"/>
</dbReference>
<dbReference type="STRING" id="670386.D3BL35"/>
<dbReference type="SUPFAM" id="SSF102705">
    <property type="entry name" value="NIF3 (NGG1p interacting factor 3)-like"/>
    <property type="match status" value="1"/>
</dbReference>
<dbReference type="GeneID" id="31364742"/>
<evidence type="ECO:0000313" key="6">
    <source>
        <dbReference type="Proteomes" id="UP000001396"/>
    </source>
</evidence>
<organism evidence="5 6">
    <name type="scientific">Heterostelium pallidum (strain ATCC 26659 / Pp 5 / PN500)</name>
    <name type="common">Cellular slime mold</name>
    <name type="synonym">Polysphondylium pallidum</name>
    <dbReference type="NCBI Taxonomy" id="670386"/>
    <lineage>
        <taxon>Eukaryota</taxon>
        <taxon>Amoebozoa</taxon>
        <taxon>Evosea</taxon>
        <taxon>Eumycetozoa</taxon>
        <taxon>Dictyostelia</taxon>
        <taxon>Acytosteliales</taxon>
        <taxon>Acytosteliaceae</taxon>
        <taxon>Heterostelium</taxon>
    </lineage>
</organism>